<reference evidence="3" key="1">
    <citation type="submission" date="2018-06" db="EMBL/GenBank/DDBJ databases">
        <authorList>
            <person name="Khan S.A."/>
        </authorList>
    </citation>
    <scope>NUCLEOTIDE SEQUENCE [LARGE SCALE GENOMIC DNA]</scope>
    <source>
        <strain evidence="3">DB-1506</strain>
    </source>
</reference>
<accession>A0A327MG41</accession>
<evidence type="ECO:0000313" key="3">
    <source>
        <dbReference type="Proteomes" id="UP000249065"/>
    </source>
</evidence>
<dbReference type="OrthoDB" id="7274732at2"/>
<organism evidence="2 3">
    <name type="scientific">Roseicella frigidaeris</name>
    <dbReference type="NCBI Taxonomy" id="2230885"/>
    <lineage>
        <taxon>Bacteria</taxon>
        <taxon>Pseudomonadati</taxon>
        <taxon>Pseudomonadota</taxon>
        <taxon>Alphaproteobacteria</taxon>
        <taxon>Acetobacterales</taxon>
        <taxon>Roseomonadaceae</taxon>
        <taxon>Roseicella</taxon>
    </lineage>
</organism>
<keyword evidence="3" id="KW-1185">Reference proteome</keyword>
<gene>
    <name evidence="2" type="ORF">DOO78_02590</name>
</gene>
<keyword evidence="1" id="KW-0732">Signal</keyword>
<dbReference type="AlphaFoldDB" id="A0A327MG41"/>
<evidence type="ECO:0000256" key="1">
    <source>
        <dbReference type="SAM" id="SignalP"/>
    </source>
</evidence>
<dbReference type="Proteomes" id="UP000249065">
    <property type="component" value="Unassembled WGS sequence"/>
</dbReference>
<dbReference type="EMBL" id="QLIX01000001">
    <property type="protein sequence ID" value="RAI61033.1"/>
    <property type="molecule type" value="Genomic_DNA"/>
</dbReference>
<name>A0A327MG41_9PROT</name>
<evidence type="ECO:0000313" key="2">
    <source>
        <dbReference type="EMBL" id="RAI61033.1"/>
    </source>
</evidence>
<dbReference type="RefSeq" id="WP_111468147.1">
    <property type="nucleotide sequence ID" value="NZ_QLIX01000001.1"/>
</dbReference>
<comment type="caution">
    <text evidence="2">The sequence shown here is derived from an EMBL/GenBank/DDBJ whole genome shotgun (WGS) entry which is preliminary data.</text>
</comment>
<sequence length="151" mass="16692">MRRAPLLAAALLLVAAGPAQDPPLQDTEAFERGFAISLYQFDACGDPLAGRMFRRALAERFEHCPFSPEARSRYQGRTRAELARVRERMQRIVEENGGLPRELAGMSTTCHAQQASAPYRDFRARLERYAEGSLPAEAVIPAACDAADIMP</sequence>
<feature type="signal peptide" evidence="1">
    <location>
        <begin position="1"/>
        <end position="21"/>
    </location>
</feature>
<feature type="chain" id="PRO_5016241263" evidence="1">
    <location>
        <begin position="22"/>
        <end position="151"/>
    </location>
</feature>
<proteinExistence type="predicted"/>
<protein>
    <submittedName>
        <fullName evidence="2">Uncharacterized protein</fullName>
    </submittedName>
</protein>